<dbReference type="GO" id="GO:0000976">
    <property type="term" value="F:transcription cis-regulatory region binding"/>
    <property type="evidence" value="ECO:0000318"/>
    <property type="project" value="GO_Central"/>
</dbReference>
<proteinExistence type="predicted"/>
<dbReference type="GO" id="GO:0002215">
    <property type="term" value="P:defense response to nematode"/>
    <property type="evidence" value="ECO:0007669"/>
    <property type="project" value="EnsemblPlants"/>
</dbReference>
<evidence type="ECO:0008006" key="3">
    <source>
        <dbReference type="Google" id="ProtNLM"/>
    </source>
</evidence>
<protein>
    <recommendedName>
        <fullName evidence="3">Negative regulator of systemic acquired resistance SNI1</fullName>
    </recommendedName>
</protein>
<gene>
    <name evidence="1" type="ORF">Csa_1G076610</name>
</gene>
<accession>A0A0A0LUN6</accession>
<reference evidence="1 2" key="2">
    <citation type="journal article" date="2009" name="PLoS ONE">
        <title>An integrated genetic and cytogenetic map of the cucumber genome.</title>
        <authorList>
            <person name="Ren Y."/>
            <person name="Zhang Z."/>
            <person name="Liu J."/>
            <person name="Staub J.E."/>
            <person name="Han Y."/>
            <person name="Cheng Z."/>
            <person name="Li X."/>
            <person name="Lu J."/>
            <person name="Miao H."/>
            <person name="Kang H."/>
            <person name="Xie B."/>
            <person name="Gu X."/>
            <person name="Wang X."/>
            <person name="Du Y."/>
            <person name="Jin W."/>
            <person name="Huang S."/>
        </authorList>
    </citation>
    <scope>NUCLEOTIDE SEQUENCE [LARGE SCALE GENOMIC DNA]</scope>
    <source>
        <strain evidence="2">cv. 9930</strain>
    </source>
</reference>
<dbReference type="GO" id="GO:0006338">
    <property type="term" value="P:chromatin remodeling"/>
    <property type="evidence" value="ECO:0007669"/>
    <property type="project" value="EnsemblPlants"/>
</dbReference>
<dbReference type="Gramene" id="KGN64709">
    <property type="protein sequence ID" value="KGN64709"/>
    <property type="gene ID" value="Csa_1G076610"/>
</dbReference>
<dbReference type="EMBL" id="CM002922">
    <property type="protein sequence ID" value="KGN64709.1"/>
    <property type="molecule type" value="Genomic_DNA"/>
</dbReference>
<dbReference type="eggNOG" id="ENOG502RBSJ">
    <property type="taxonomic scope" value="Eukaryota"/>
</dbReference>
<dbReference type="InterPro" id="IPR034561">
    <property type="entry name" value="SNI1"/>
</dbReference>
<reference evidence="1 2" key="3">
    <citation type="journal article" date="2010" name="BMC Genomics">
        <title>Transcriptome sequencing and comparative analysis of cucumber flowers with different sex types.</title>
        <authorList>
            <person name="Guo S."/>
            <person name="Zheng Y."/>
            <person name="Joung J.G."/>
            <person name="Liu S."/>
            <person name="Zhang Z."/>
            <person name="Crasta O.R."/>
            <person name="Sobral B.W."/>
            <person name="Xu Y."/>
            <person name="Huang S."/>
            <person name="Fei Z."/>
        </authorList>
    </citation>
    <scope>NUCLEOTIDE SEQUENCE [LARGE SCALE GENOMIC DNA]</scope>
    <source>
        <strain evidence="2">cv. 9930</strain>
    </source>
</reference>
<reference evidence="1 2" key="4">
    <citation type="journal article" date="2011" name="BMC Genomics">
        <title>RNA-Seq improves annotation of protein-coding genes in the cucumber genome.</title>
        <authorList>
            <person name="Li Z."/>
            <person name="Zhang Z."/>
            <person name="Yan P."/>
            <person name="Huang S."/>
            <person name="Fei Z."/>
            <person name="Lin K."/>
        </authorList>
    </citation>
    <scope>NUCLEOTIDE SEQUENCE [LARGE SCALE GENOMIC DNA]</scope>
    <source>
        <strain evidence="2">cv. 9930</strain>
    </source>
</reference>
<reference evidence="1 2" key="1">
    <citation type="journal article" date="2009" name="Nat. Genet.">
        <title>The genome of the cucumber, Cucumis sativus L.</title>
        <authorList>
            <person name="Huang S."/>
            <person name="Li R."/>
            <person name="Zhang Z."/>
            <person name="Li L."/>
            <person name="Gu X."/>
            <person name="Fan W."/>
            <person name="Lucas W.J."/>
            <person name="Wang X."/>
            <person name="Xie B."/>
            <person name="Ni P."/>
            <person name="Ren Y."/>
            <person name="Zhu H."/>
            <person name="Li J."/>
            <person name="Lin K."/>
            <person name="Jin W."/>
            <person name="Fei Z."/>
            <person name="Li G."/>
            <person name="Staub J."/>
            <person name="Kilian A."/>
            <person name="van der Vossen E.A."/>
            <person name="Wu Y."/>
            <person name="Guo J."/>
            <person name="He J."/>
            <person name="Jia Z."/>
            <person name="Ren Y."/>
            <person name="Tian G."/>
            <person name="Lu Y."/>
            <person name="Ruan J."/>
            <person name="Qian W."/>
            <person name="Wang M."/>
            <person name="Huang Q."/>
            <person name="Li B."/>
            <person name="Xuan Z."/>
            <person name="Cao J."/>
            <person name="Asan"/>
            <person name="Wu Z."/>
            <person name="Zhang J."/>
            <person name="Cai Q."/>
            <person name="Bai Y."/>
            <person name="Zhao B."/>
            <person name="Han Y."/>
            <person name="Li Y."/>
            <person name="Li X."/>
            <person name="Wang S."/>
            <person name="Shi Q."/>
            <person name="Liu S."/>
            <person name="Cho W.K."/>
            <person name="Kim J.Y."/>
            <person name="Xu Y."/>
            <person name="Heller-Uszynska K."/>
            <person name="Miao H."/>
            <person name="Cheng Z."/>
            <person name="Zhang S."/>
            <person name="Wu J."/>
            <person name="Yang Y."/>
            <person name="Kang H."/>
            <person name="Li M."/>
            <person name="Liang H."/>
            <person name="Ren X."/>
            <person name="Shi Z."/>
            <person name="Wen M."/>
            <person name="Jian M."/>
            <person name="Yang H."/>
            <person name="Zhang G."/>
            <person name="Yang Z."/>
            <person name="Chen R."/>
            <person name="Liu S."/>
            <person name="Li J."/>
            <person name="Ma L."/>
            <person name="Liu H."/>
            <person name="Zhou Y."/>
            <person name="Zhao J."/>
            <person name="Fang X."/>
            <person name="Li G."/>
            <person name="Fang L."/>
            <person name="Li Y."/>
            <person name="Liu D."/>
            <person name="Zheng H."/>
            <person name="Zhang Y."/>
            <person name="Qin N."/>
            <person name="Li Z."/>
            <person name="Yang G."/>
            <person name="Yang S."/>
            <person name="Bolund L."/>
            <person name="Kristiansen K."/>
            <person name="Zheng H."/>
            <person name="Li S."/>
            <person name="Zhang X."/>
            <person name="Yang H."/>
            <person name="Wang J."/>
            <person name="Sun R."/>
            <person name="Zhang B."/>
            <person name="Jiang S."/>
            <person name="Wang J."/>
            <person name="Du Y."/>
            <person name="Li S."/>
        </authorList>
    </citation>
    <scope>NUCLEOTIDE SEQUENCE [LARGE SCALE GENOMIC DNA]</scope>
    <source>
        <strain evidence="2">cv. 9930</strain>
    </source>
</reference>
<dbReference type="GO" id="GO:0010113">
    <property type="term" value="P:negative regulation of systemic acquired resistance"/>
    <property type="evidence" value="ECO:0000318"/>
    <property type="project" value="GO_Central"/>
</dbReference>
<keyword evidence="2" id="KW-1185">Reference proteome</keyword>
<sequence length="470" mass="52076">MENPSSGVRGAMEENTLAILDASEATKHTPDANDDRIAFLEAVRAASLLPENKSPPTFKMCEAIFKILRFGKSLELISTSYQLLNELDRKFPRVYMTNANGSSTPHELVVVQEAWTPFVLGTDISDIERAGANDLTSGLVDPQGFHQLLQGLAEVSDVENFQALDTKVLSNMLLFHYLVNALEGDFVPRNQMYKETMNWILVRESLLNMILCSRKMNYKGLMKDCVTTLCGLGQFLAEYDNAVQSSETSVAKQPEAIDTALATAFLHFGRITCAAMLKLMIMVMELDSSKKNADMQGHTTRSDGVRTPLAEIIQDELTYDKSILSPFLQVFKDSKWKLEIIVQFFWKYISKPSVRTRRSNGPAEDATFSGVLKCISNSSSTKSITKKIGAHAIHLLLAHGFQAFLLLSAKQSVEDLSVSKEQMAGGSVVETCKNLILVFNSLRTLDKQLEISSCAKEAIFVAATIMSKKL</sequence>
<dbReference type="PANTHER" id="PTHR37243:SF2">
    <property type="entry name" value="NEGATIVE REGULATOR OF SYSTEMIC ACQUIRED RESISTANCE SNI1"/>
    <property type="match status" value="1"/>
</dbReference>
<organism evidence="1 2">
    <name type="scientific">Cucumis sativus</name>
    <name type="common">Cucumber</name>
    <dbReference type="NCBI Taxonomy" id="3659"/>
    <lineage>
        <taxon>Eukaryota</taxon>
        <taxon>Viridiplantae</taxon>
        <taxon>Streptophyta</taxon>
        <taxon>Embryophyta</taxon>
        <taxon>Tracheophyta</taxon>
        <taxon>Spermatophyta</taxon>
        <taxon>Magnoliopsida</taxon>
        <taxon>eudicotyledons</taxon>
        <taxon>Gunneridae</taxon>
        <taxon>Pentapetalae</taxon>
        <taxon>rosids</taxon>
        <taxon>fabids</taxon>
        <taxon>Cucurbitales</taxon>
        <taxon>Cucurbitaceae</taxon>
        <taxon>Benincaseae</taxon>
        <taxon>Cucumis</taxon>
    </lineage>
</organism>
<evidence type="ECO:0000313" key="1">
    <source>
        <dbReference type="EMBL" id="KGN64709.1"/>
    </source>
</evidence>
<dbReference type="PANTHER" id="PTHR37243">
    <property type="entry name" value="NEGATIVE REGULATOR OF SYSTEMIC ACQUIRED RESISTANCE SNI1"/>
    <property type="match status" value="1"/>
</dbReference>
<dbReference type="GO" id="GO:0005634">
    <property type="term" value="C:nucleus"/>
    <property type="evidence" value="ECO:0000318"/>
    <property type="project" value="GO_Central"/>
</dbReference>
<dbReference type="Proteomes" id="UP000029981">
    <property type="component" value="Chromosome 1"/>
</dbReference>
<dbReference type="STRING" id="3659.A0A0A0LUN6"/>
<dbReference type="GO" id="GO:0016444">
    <property type="term" value="P:somatic cell DNA recombination"/>
    <property type="evidence" value="ECO:0007669"/>
    <property type="project" value="EnsemblPlants"/>
</dbReference>
<dbReference type="OrthoDB" id="1885692at2759"/>
<evidence type="ECO:0000313" key="2">
    <source>
        <dbReference type="Proteomes" id="UP000029981"/>
    </source>
</evidence>
<dbReference type="AlphaFoldDB" id="A0A0A0LUN6"/>
<name>A0A0A0LUN6_CUCSA</name>
<dbReference type="GO" id="GO:0045892">
    <property type="term" value="P:negative regulation of DNA-templated transcription"/>
    <property type="evidence" value="ECO:0000318"/>
    <property type="project" value="GO_Central"/>
</dbReference>
<dbReference type="KEGG" id="csv:101216512"/>
<dbReference type="OMA" id="CIAMQKF"/>
<dbReference type="GO" id="GO:0030915">
    <property type="term" value="C:Smc5-Smc6 complex"/>
    <property type="evidence" value="ECO:0007669"/>
    <property type="project" value="EnsemblPlants"/>
</dbReference>
<dbReference type="GO" id="GO:0006974">
    <property type="term" value="P:DNA damage response"/>
    <property type="evidence" value="ECO:0007669"/>
    <property type="project" value="EnsemblPlants"/>
</dbReference>